<reference evidence="1" key="2">
    <citation type="submission" date="2020-06" db="EMBL/GenBank/DDBJ databases">
        <authorList>
            <person name="Sheffer M."/>
        </authorList>
    </citation>
    <scope>NUCLEOTIDE SEQUENCE</scope>
</reference>
<evidence type="ECO:0000313" key="2">
    <source>
        <dbReference type="Proteomes" id="UP000807504"/>
    </source>
</evidence>
<gene>
    <name evidence="1" type="ORF">HNY73_006441</name>
</gene>
<dbReference type="InterPro" id="IPR036388">
    <property type="entry name" value="WH-like_DNA-bd_sf"/>
</dbReference>
<sequence length="111" mass="12101">MNKSKEPSECDCGSIVGCHLCGKSVREIENILLKPKSTVNGVIFKWKRRCSETAEKRTGRLKKLGETLVGRKNSEKGSETKSQVLVGGNLFPKNSKAHQALVLAAGLFVES</sequence>
<organism evidence="1 2">
    <name type="scientific">Argiope bruennichi</name>
    <name type="common">Wasp spider</name>
    <name type="synonym">Aranea bruennichi</name>
    <dbReference type="NCBI Taxonomy" id="94029"/>
    <lineage>
        <taxon>Eukaryota</taxon>
        <taxon>Metazoa</taxon>
        <taxon>Ecdysozoa</taxon>
        <taxon>Arthropoda</taxon>
        <taxon>Chelicerata</taxon>
        <taxon>Arachnida</taxon>
        <taxon>Araneae</taxon>
        <taxon>Araneomorphae</taxon>
        <taxon>Entelegynae</taxon>
        <taxon>Araneoidea</taxon>
        <taxon>Araneidae</taxon>
        <taxon>Argiope</taxon>
    </lineage>
</organism>
<comment type="caution">
    <text evidence="1">The sequence shown here is derived from an EMBL/GenBank/DDBJ whole genome shotgun (WGS) entry which is preliminary data.</text>
</comment>
<dbReference type="Proteomes" id="UP000807504">
    <property type="component" value="Unassembled WGS sequence"/>
</dbReference>
<protein>
    <submittedName>
        <fullName evidence="1">Uncharacterized protein</fullName>
    </submittedName>
</protein>
<dbReference type="EMBL" id="JABXBU010000011">
    <property type="protein sequence ID" value="KAF8791599.1"/>
    <property type="molecule type" value="Genomic_DNA"/>
</dbReference>
<dbReference type="AlphaFoldDB" id="A0A8T0FPP7"/>
<accession>A0A8T0FPP7</accession>
<evidence type="ECO:0000313" key="1">
    <source>
        <dbReference type="EMBL" id="KAF8791599.1"/>
    </source>
</evidence>
<dbReference type="Gene3D" id="1.10.10.10">
    <property type="entry name" value="Winged helix-like DNA-binding domain superfamily/Winged helix DNA-binding domain"/>
    <property type="match status" value="1"/>
</dbReference>
<name>A0A8T0FPP7_ARGBR</name>
<proteinExistence type="predicted"/>
<keyword evidence="2" id="KW-1185">Reference proteome</keyword>
<reference evidence="1" key="1">
    <citation type="journal article" date="2020" name="bioRxiv">
        <title>Chromosome-level reference genome of the European wasp spider Argiope bruennichi: a resource for studies on range expansion and evolutionary adaptation.</title>
        <authorList>
            <person name="Sheffer M.M."/>
            <person name="Hoppe A."/>
            <person name="Krehenwinkel H."/>
            <person name="Uhl G."/>
            <person name="Kuss A.W."/>
            <person name="Jensen L."/>
            <person name="Jensen C."/>
            <person name="Gillespie R.G."/>
            <person name="Hoff K.J."/>
            <person name="Prost S."/>
        </authorList>
    </citation>
    <scope>NUCLEOTIDE SEQUENCE</scope>
</reference>